<keyword evidence="7" id="KW-1185">Reference proteome</keyword>
<feature type="repeat" description="RCC1" evidence="3">
    <location>
        <begin position="356"/>
        <end position="425"/>
    </location>
</feature>
<dbReference type="Pfam" id="PF25390">
    <property type="entry name" value="WD40_RLD"/>
    <property type="match status" value="1"/>
</dbReference>
<dbReference type="PANTHER" id="PTHR45982:SF1">
    <property type="entry name" value="REGULATOR OF CHROMOSOME CONDENSATION"/>
    <property type="match status" value="1"/>
</dbReference>
<feature type="region of interest" description="Disordered" evidence="4">
    <location>
        <begin position="502"/>
        <end position="528"/>
    </location>
</feature>
<dbReference type="PRINTS" id="PR00633">
    <property type="entry name" value="RCCNDNSATION"/>
</dbReference>
<dbReference type="EMBL" id="JBJKFK010000151">
    <property type="protein sequence ID" value="KAL3319269.1"/>
    <property type="molecule type" value="Genomic_DNA"/>
</dbReference>
<sequence length="528" mass="57349">MVNEPVIYNRTGIVLVLGTGDTGQLGLGPEIQERTRPAKFNATSIHAAGLNENQVESFVQVVAGGMHTLALTLSGDLYSFGCNDEGALGRELPSGTDEPETRPGKVDFPDEVKIKMISAGDSHSAALDTNGCVWLWGTFRGASGPIGLTKMDEVTKKPLKLTIPIQGHGRNVKHPIKSEFKIIKIVSGQDHLVLLTEDGRLLSMGCAEQGQLGRIAERFCRDGGRSGLDHLLQPAECRIRGNIRFSDVWAGGFATFARCAYTGSIYACGLNNYGQLSLLENEFQSNKNLKFSMMDAKQVSTGDVIMSEYEMETDLLSLQGPLIQYMLTKAKGFATSIAWKQVAISMHHTIALDADGNVYAIGRREYGRLGLGKSNSKDSVVHPEKVSFDHLKKKAVNGNENHINDSIPISWIGVGESCSYAVERGGEGRCFAWGMGNNLQLAQGDADDDLYVPMPMQGKNLEDMRVLLVDAGGQHTVLLAQPKVIKSTEVNGSIKEHEAILSGSKMDMNEMPTCQSSPVKQHEHDVSK</sequence>
<accession>A0ABD2QIC5</accession>
<comment type="caution">
    <text evidence="6">The sequence shown here is derived from an EMBL/GenBank/DDBJ whole genome shotgun (WGS) entry which is preliminary data.</text>
</comment>
<evidence type="ECO:0000259" key="5">
    <source>
        <dbReference type="Pfam" id="PF25390"/>
    </source>
</evidence>
<name>A0ABD2QIC5_9PLAT</name>
<dbReference type="InterPro" id="IPR051553">
    <property type="entry name" value="Ran_GTPase-activating"/>
</dbReference>
<feature type="repeat" description="RCC1" evidence="3">
    <location>
        <begin position="75"/>
        <end position="130"/>
    </location>
</feature>
<dbReference type="AlphaFoldDB" id="A0ABD2QIC5"/>
<dbReference type="Proteomes" id="UP001626550">
    <property type="component" value="Unassembled WGS sequence"/>
</dbReference>
<evidence type="ECO:0000256" key="3">
    <source>
        <dbReference type="PROSITE-ProRule" id="PRU00235"/>
    </source>
</evidence>
<dbReference type="PROSITE" id="PS00626">
    <property type="entry name" value="RCC1_2"/>
    <property type="match status" value="1"/>
</dbReference>
<dbReference type="InterPro" id="IPR000408">
    <property type="entry name" value="Reg_chr_condens"/>
</dbReference>
<feature type="repeat" description="RCC1" evidence="3">
    <location>
        <begin position="12"/>
        <end position="74"/>
    </location>
</feature>
<gene>
    <name evidence="6" type="primary">RCC1</name>
    <name evidence="6" type="ORF">Ciccas_002057</name>
</gene>
<dbReference type="PROSITE" id="PS50012">
    <property type="entry name" value="RCC1_3"/>
    <property type="match status" value="5"/>
</dbReference>
<evidence type="ECO:0000256" key="2">
    <source>
        <dbReference type="ARBA" id="ARBA00022737"/>
    </source>
</evidence>
<keyword evidence="1" id="KW-0344">Guanine-nucleotide releasing factor</keyword>
<feature type="domain" description="RCC1-like" evidence="5">
    <location>
        <begin position="14"/>
        <end position="478"/>
    </location>
</feature>
<evidence type="ECO:0000313" key="6">
    <source>
        <dbReference type="EMBL" id="KAL3319269.1"/>
    </source>
</evidence>
<dbReference type="SUPFAM" id="SSF50985">
    <property type="entry name" value="RCC1/BLIP-II"/>
    <property type="match status" value="1"/>
</dbReference>
<protein>
    <submittedName>
        <fullName evidence="6">Regulator of chromosome condensation</fullName>
    </submittedName>
</protein>
<evidence type="ECO:0000256" key="1">
    <source>
        <dbReference type="ARBA" id="ARBA00022658"/>
    </source>
</evidence>
<evidence type="ECO:0000313" key="7">
    <source>
        <dbReference type="Proteomes" id="UP001626550"/>
    </source>
</evidence>
<keyword evidence="2" id="KW-0677">Repeat</keyword>
<organism evidence="6 7">
    <name type="scientific">Cichlidogyrus casuarinus</name>
    <dbReference type="NCBI Taxonomy" id="1844966"/>
    <lineage>
        <taxon>Eukaryota</taxon>
        <taxon>Metazoa</taxon>
        <taxon>Spiralia</taxon>
        <taxon>Lophotrochozoa</taxon>
        <taxon>Platyhelminthes</taxon>
        <taxon>Monogenea</taxon>
        <taxon>Monopisthocotylea</taxon>
        <taxon>Dactylogyridea</taxon>
        <taxon>Ancyrocephalidae</taxon>
        <taxon>Cichlidogyrus</taxon>
    </lineage>
</organism>
<dbReference type="InterPro" id="IPR009091">
    <property type="entry name" value="RCC1/BLIP-II"/>
</dbReference>
<dbReference type="InterPro" id="IPR058923">
    <property type="entry name" value="RCC1-like_dom"/>
</dbReference>
<evidence type="ECO:0000256" key="4">
    <source>
        <dbReference type="SAM" id="MobiDB-lite"/>
    </source>
</evidence>
<dbReference type="Gene3D" id="2.130.10.30">
    <property type="entry name" value="Regulator of chromosome condensation 1/beta-lactamase-inhibitor protein II"/>
    <property type="match status" value="1"/>
</dbReference>
<feature type="repeat" description="RCC1" evidence="3">
    <location>
        <begin position="131"/>
        <end position="198"/>
    </location>
</feature>
<reference evidence="6 7" key="1">
    <citation type="submission" date="2024-11" db="EMBL/GenBank/DDBJ databases">
        <title>Adaptive evolution of stress response genes in parasites aligns with host niche diversity.</title>
        <authorList>
            <person name="Hahn C."/>
            <person name="Resl P."/>
        </authorList>
    </citation>
    <scope>NUCLEOTIDE SEQUENCE [LARGE SCALE GENOMIC DNA]</scope>
    <source>
        <strain evidence="6">EGGRZ-B1_66</strain>
        <tissue evidence="6">Body</tissue>
    </source>
</reference>
<proteinExistence type="predicted"/>
<dbReference type="PANTHER" id="PTHR45982">
    <property type="entry name" value="REGULATOR OF CHROMOSOME CONDENSATION"/>
    <property type="match status" value="1"/>
</dbReference>
<feature type="repeat" description="RCC1" evidence="3">
    <location>
        <begin position="428"/>
        <end position="482"/>
    </location>
</feature>